<dbReference type="eggNOG" id="ENOG502QQJT">
    <property type="taxonomic scope" value="Eukaryota"/>
</dbReference>
<evidence type="ECO:0000313" key="3">
    <source>
        <dbReference type="EMBL" id="EEC45160.1"/>
    </source>
</evidence>
<dbReference type="HOGENOM" id="CLU_407412_0_0_1"/>
<dbReference type="PANTHER" id="PTHR12136">
    <property type="entry name" value="ENHANCED DISEASE RESISTANCE-RELATED"/>
    <property type="match status" value="1"/>
</dbReference>
<organism evidence="3 4">
    <name type="scientific">Phaeodactylum tricornutum (strain CCAP 1055/1)</name>
    <dbReference type="NCBI Taxonomy" id="556484"/>
    <lineage>
        <taxon>Eukaryota</taxon>
        <taxon>Sar</taxon>
        <taxon>Stramenopiles</taxon>
        <taxon>Ochrophyta</taxon>
        <taxon>Bacillariophyta</taxon>
        <taxon>Bacillariophyceae</taxon>
        <taxon>Bacillariophycidae</taxon>
        <taxon>Naviculales</taxon>
        <taxon>Phaeodactylaceae</taxon>
        <taxon>Phaeodactylum</taxon>
    </lineage>
</organism>
<keyword evidence="4" id="KW-1185">Reference proteome</keyword>
<dbReference type="PaxDb" id="2850-Phatr48806"/>
<dbReference type="InterPro" id="IPR009769">
    <property type="entry name" value="EDR2_C"/>
</dbReference>
<evidence type="ECO:0000259" key="2">
    <source>
        <dbReference type="Pfam" id="PF07059"/>
    </source>
</evidence>
<evidence type="ECO:0000256" key="1">
    <source>
        <dbReference type="SAM" id="MobiDB-lite"/>
    </source>
</evidence>
<dbReference type="GeneID" id="7195112"/>
<dbReference type="Pfam" id="PF07059">
    <property type="entry name" value="EDR2_C"/>
    <property type="match status" value="1"/>
</dbReference>
<reference evidence="4" key="2">
    <citation type="submission" date="2008-08" db="EMBL/GenBank/DDBJ databases">
        <authorList>
            <consortium name="Diatom Consortium"/>
            <person name="Grigoriev I."/>
            <person name="Grimwood J."/>
            <person name="Kuo A."/>
            <person name="Otillar R.P."/>
            <person name="Salamov A."/>
            <person name="Detter J.C."/>
            <person name="Lindquist E."/>
            <person name="Shapiro H."/>
            <person name="Lucas S."/>
            <person name="Glavina del Rio T."/>
            <person name="Pitluck S."/>
            <person name="Rokhsar D."/>
            <person name="Bowler C."/>
        </authorList>
    </citation>
    <scope>GENOME REANNOTATION</scope>
    <source>
        <strain evidence="4">CCAP 1055/1</strain>
    </source>
</reference>
<dbReference type="AlphaFoldDB" id="B7G8F6"/>
<evidence type="ECO:0000313" key="4">
    <source>
        <dbReference type="Proteomes" id="UP000000759"/>
    </source>
</evidence>
<proteinExistence type="predicted"/>
<reference evidence="3 4" key="1">
    <citation type="journal article" date="2008" name="Nature">
        <title>The Phaeodactylum genome reveals the evolutionary history of diatom genomes.</title>
        <authorList>
            <person name="Bowler C."/>
            <person name="Allen A.E."/>
            <person name="Badger J.H."/>
            <person name="Grimwood J."/>
            <person name="Jabbari K."/>
            <person name="Kuo A."/>
            <person name="Maheswari U."/>
            <person name="Martens C."/>
            <person name="Maumus F."/>
            <person name="Otillar R.P."/>
            <person name="Rayko E."/>
            <person name="Salamov A."/>
            <person name="Vandepoele K."/>
            <person name="Beszteri B."/>
            <person name="Gruber A."/>
            <person name="Heijde M."/>
            <person name="Katinka M."/>
            <person name="Mock T."/>
            <person name="Valentin K."/>
            <person name="Verret F."/>
            <person name="Berges J.A."/>
            <person name="Brownlee C."/>
            <person name="Cadoret J.P."/>
            <person name="Chiovitti A."/>
            <person name="Choi C.J."/>
            <person name="Coesel S."/>
            <person name="De Martino A."/>
            <person name="Detter J.C."/>
            <person name="Durkin C."/>
            <person name="Falciatore A."/>
            <person name="Fournet J."/>
            <person name="Haruta M."/>
            <person name="Huysman M.J."/>
            <person name="Jenkins B.D."/>
            <person name="Jiroutova K."/>
            <person name="Jorgensen R.E."/>
            <person name="Joubert Y."/>
            <person name="Kaplan A."/>
            <person name="Kroger N."/>
            <person name="Kroth P.G."/>
            <person name="La Roche J."/>
            <person name="Lindquist E."/>
            <person name="Lommer M."/>
            <person name="Martin-Jezequel V."/>
            <person name="Lopez P.J."/>
            <person name="Lucas S."/>
            <person name="Mangogna M."/>
            <person name="McGinnis K."/>
            <person name="Medlin L.K."/>
            <person name="Montsant A."/>
            <person name="Oudot-Le Secq M.P."/>
            <person name="Napoli C."/>
            <person name="Obornik M."/>
            <person name="Parker M.S."/>
            <person name="Petit J.L."/>
            <person name="Porcel B.M."/>
            <person name="Poulsen N."/>
            <person name="Robison M."/>
            <person name="Rychlewski L."/>
            <person name="Rynearson T.A."/>
            <person name="Schmutz J."/>
            <person name="Shapiro H."/>
            <person name="Siaut M."/>
            <person name="Stanley M."/>
            <person name="Sussman M.R."/>
            <person name="Taylor A.R."/>
            <person name="Vardi A."/>
            <person name="von Dassow P."/>
            <person name="Vyverman W."/>
            <person name="Willis A."/>
            <person name="Wyrwicz L.S."/>
            <person name="Rokhsar D.S."/>
            <person name="Weissenbach J."/>
            <person name="Armbrust E.V."/>
            <person name="Green B.R."/>
            <person name="Van de Peer Y."/>
            <person name="Grigoriev I.V."/>
        </authorList>
    </citation>
    <scope>NUCLEOTIDE SEQUENCE [LARGE SCALE GENOMIC DNA]</scope>
    <source>
        <strain evidence="3 4">CCAP 1055/1</strain>
    </source>
</reference>
<dbReference type="InParanoid" id="B7G8F6"/>
<dbReference type="InterPro" id="IPR045096">
    <property type="entry name" value="EDR2-like"/>
</dbReference>
<sequence>MAKDTIEPGPSPLLIAFSDHHVSASVTELDHYRIRGGMAVETDYIVTITPLGEESCFDSFTISKTYSAFRTLSHALKKIVDKHTSANEILPQNVIKTAKYCELVKHLIGSQRTEYLGKVNYMYVKIQAKQRSKLLDDVLEATCNYFPADPSVHPLVSEVATLLETFFLTDHCEADETADLHRGASTSSVGSKNAEKGKKNNPLGFLPTLPPFLGKTKKKSARNNMASMVVPITRKVRRPKATRDQDEEELALVGDDAKLLLDDDRPTTELLPNYARPVPVVRTGGTRIGNLIENNPVVFLGIAGGAITVLHFASEAKITMDVDIALLVIFAAFCLGLHTPRPMVGGFDRPPTMKGTFQADGHRKLMRRSMIVAVPVPGEVREEAEEPDIILGSPLPVFPLGAKIGSHNNCWSEPDPATFQVRGDKYLQDKKKMASGEFMFPVRGVDLFLTDTCPENVGSNSSVFGGRLREKPTFLINFRLPWGVLIFYFEIPEKFVPFLQACYEDDFDKSTLAELGPMSAADRTVCRFLMKNMAHKNKTLKIVPVVVAGPWVVKSVVGGKPAIVGNKLPINYLYAPAKDDKACYLEADLDIVASSAARGILSVARTYTQDLTIDLGFVIQGNTEDELPEQMLVGCRLHGVDPLNAASMPPMKDDLMINSSLSADDDSVTPTLQAE</sequence>
<gene>
    <name evidence="3" type="ORF">PHATRDRAFT_48806</name>
</gene>
<dbReference type="EMBL" id="CM000621">
    <property type="protein sequence ID" value="EEC45160.1"/>
    <property type="molecule type" value="Genomic_DNA"/>
</dbReference>
<protein>
    <recommendedName>
        <fullName evidence="2">Protein ENHANCED DISEASE RESISTANCE 2 C-terminal domain-containing protein</fullName>
    </recommendedName>
</protein>
<accession>B7G8F6</accession>
<dbReference type="OrthoDB" id="43873at2759"/>
<dbReference type="PANTHER" id="PTHR12136:SF41">
    <property type="entry name" value="PLECKSTRIN HOMOLOGY (PH) AND LIPID-BINDING START DOMAINS-CONTAINING PROTEIN"/>
    <property type="match status" value="1"/>
</dbReference>
<dbReference type="Proteomes" id="UP000000759">
    <property type="component" value="Chromosome 19"/>
</dbReference>
<feature type="region of interest" description="Disordered" evidence="1">
    <location>
        <begin position="182"/>
        <end position="203"/>
    </location>
</feature>
<feature type="domain" description="Protein ENHANCED DISEASE RESISTANCE 2 C-terminal" evidence="2">
    <location>
        <begin position="411"/>
        <end position="641"/>
    </location>
</feature>
<name>B7G8F6_PHATC</name>
<dbReference type="RefSeq" id="XP_002183460.1">
    <property type="nucleotide sequence ID" value="XM_002183424.1"/>
</dbReference>
<dbReference type="KEGG" id="pti:PHATRDRAFT_48806"/>